<evidence type="ECO:0000313" key="6">
    <source>
        <dbReference type="Proteomes" id="UP000762676"/>
    </source>
</evidence>
<dbReference type="GO" id="GO:0016301">
    <property type="term" value="F:kinase activity"/>
    <property type="evidence" value="ECO:0007669"/>
    <property type="project" value="UniProtKB-KW"/>
</dbReference>
<dbReference type="PANTHER" id="PTHR45589">
    <property type="entry name" value="WD REPEAT DOMAIN 62, ISOFORM G"/>
    <property type="match status" value="1"/>
</dbReference>
<keyword evidence="1 3" id="KW-0853">WD repeat</keyword>
<sequence length="821" mass="90766">MTPTNKKKASCNEGRGKEKTKRASPRSSPDTPARERREAHQRRKDLKNWTGKNSLLLTLGMTCPNRNCFAVDPTSGTAVYPASGVAVLLDTVNCKQLGYIHASTQSISCVNFSPNGHYILLGELGHMPAVRVWSKALDHQVAKFKGHEFGVAYAAFSGNMDLVVSIGTNHDGYIFVWSWPSKERISCNRFAEFIYAMSFSRTEPFFVTCGSHHIRFWYPDNENIRFQPDTLLGRSVIMKDNKTRTYVDVAFGSERSEMFVFSVTNCGLVCKINSQRQVTQFLKLHKTELTSVQARDDRLVVGTICGHVHFFNAISMQYNFSISVPVDASLTSFKSNPSDILATEVKTTKPRGKMYLGLDNVHKQLTAVLDNGDLCIWDIASHDSAQRKYFVAGHNKAVSSMDNCCLTHDDDYHGNNATPCDVIYSVAHDGTVRQWQLSLDGQVICNTTKALYTGNYDPRDPATCNTEVITVVKASEELNQIVIGDSKGVLTVYDAVSLMPVCSIVGHSRGITVLTFYISRDRNKGTQLLLSGGRDRLINVYDASKDFQVLNSLCLHSGSITALAMVRVATNLMLISSALDRNVIMSCMSKHEPFHFTPRQARHTTASVIDIRICAEAPWAVLGRGNAVLTIIDTCSFQSLRSFRACKDTTASLERLCLGNRGALLVTACSDRSINVLSVPQGLRLACLTGHASPVSGLVLTSDPRYLISSSRDGCIFLWELPGRARRRALHLFKLGTRKTRVKAKKSPPRSKIIPQSRSSVELSNRSDDHNAHKAYPSAPVYASARASQSSQAVDIDMECASDVLQIIAAMNVKENILHRK</sequence>
<keyword evidence="6" id="KW-1185">Reference proteome</keyword>
<protein>
    <submittedName>
        <fullName evidence="5">Mitogen-activated protein kinase-binding protein 1</fullName>
    </submittedName>
</protein>
<dbReference type="EMBL" id="BMAT01010610">
    <property type="protein sequence ID" value="GFS28080.1"/>
    <property type="molecule type" value="Genomic_DNA"/>
</dbReference>
<evidence type="ECO:0000256" key="1">
    <source>
        <dbReference type="ARBA" id="ARBA00022574"/>
    </source>
</evidence>
<dbReference type="SUPFAM" id="SSF50998">
    <property type="entry name" value="Quinoprotein alcohol dehydrogenase-like"/>
    <property type="match status" value="1"/>
</dbReference>
<name>A0AAV4K095_9GAST</name>
<dbReference type="Gene3D" id="2.130.10.10">
    <property type="entry name" value="YVTN repeat-like/Quinoprotein amine dehydrogenase"/>
    <property type="match status" value="3"/>
</dbReference>
<dbReference type="InterPro" id="IPR036322">
    <property type="entry name" value="WD40_repeat_dom_sf"/>
</dbReference>
<dbReference type="Pfam" id="PF00400">
    <property type="entry name" value="WD40"/>
    <property type="match status" value="3"/>
</dbReference>
<dbReference type="Proteomes" id="UP000762676">
    <property type="component" value="Unassembled WGS sequence"/>
</dbReference>
<keyword evidence="5" id="KW-0808">Transferase</keyword>
<reference evidence="5 6" key="1">
    <citation type="journal article" date="2021" name="Elife">
        <title>Chloroplast acquisition without the gene transfer in kleptoplastic sea slugs, Plakobranchus ocellatus.</title>
        <authorList>
            <person name="Maeda T."/>
            <person name="Takahashi S."/>
            <person name="Yoshida T."/>
            <person name="Shimamura S."/>
            <person name="Takaki Y."/>
            <person name="Nagai Y."/>
            <person name="Toyoda A."/>
            <person name="Suzuki Y."/>
            <person name="Arimoto A."/>
            <person name="Ishii H."/>
            <person name="Satoh N."/>
            <person name="Nishiyama T."/>
            <person name="Hasebe M."/>
            <person name="Maruyama T."/>
            <person name="Minagawa J."/>
            <person name="Obokata J."/>
            <person name="Shigenobu S."/>
        </authorList>
    </citation>
    <scope>NUCLEOTIDE SEQUENCE [LARGE SCALE GENOMIC DNA]</scope>
</reference>
<dbReference type="PROSITE" id="PS50294">
    <property type="entry name" value="WD_REPEATS_REGION"/>
    <property type="match status" value="1"/>
</dbReference>
<feature type="region of interest" description="Disordered" evidence="4">
    <location>
        <begin position="1"/>
        <end position="47"/>
    </location>
</feature>
<proteinExistence type="predicted"/>
<dbReference type="SMART" id="SM00320">
    <property type="entry name" value="WD40"/>
    <property type="match status" value="10"/>
</dbReference>
<dbReference type="InterPro" id="IPR015943">
    <property type="entry name" value="WD40/YVTN_repeat-like_dom_sf"/>
</dbReference>
<feature type="region of interest" description="Disordered" evidence="4">
    <location>
        <begin position="744"/>
        <end position="780"/>
    </location>
</feature>
<dbReference type="InterPro" id="IPR052779">
    <property type="entry name" value="WDR62"/>
</dbReference>
<organism evidence="5 6">
    <name type="scientific">Elysia marginata</name>
    <dbReference type="NCBI Taxonomy" id="1093978"/>
    <lineage>
        <taxon>Eukaryota</taxon>
        <taxon>Metazoa</taxon>
        <taxon>Spiralia</taxon>
        <taxon>Lophotrochozoa</taxon>
        <taxon>Mollusca</taxon>
        <taxon>Gastropoda</taxon>
        <taxon>Heterobranchia</taxon>
        <taxon>Euthyneura</taxon>
        <taxon>Panpulmonata</taxon>
        <taxon>Sacoglossa</taxon>
        <taxon>Placobranchoidea</taxon>
        <taxon>Plakobranchidae</taxon>
        <taxon>Elysia</taxon>
    </lineage>
</organism>
<keyword evidence="2" id="KW-0677">Repeat</keyword>
<dbReference type="PANTHER" id="PTHR45589:SF1">
    <property type="entry name" value="WD REPEAT DOMAIN 62, ISOFORM G"/>
    <property type="match status" value="1"/>
</dbReference>
<feature type="repeat" description="WD" evidence="3">
    <location>
        <begin position="688"/>
        <end position="721"/>
    </location>
</feature>
<accession>A0AAV4K095</accession>
<dbReference type="PROSITE" id="PS50082">
    <property type="entry name" value="WD_REPEATS_2"/>
    <property type="match status" value="1"/>
</dbReference>
<feature type="compositionally biased region" description="Polar residues" evidence="4">
    <location>
        <begin position="754"/>
        <end position="764"/>
    </location>
</feature>
<gene>
    <name evidence="5" type="ORF">ElyMa_005333500</name>
</gene>
<dbReference type="InterPro" id="IPR019775">
    <property type="entry name" value="WD40_repeat_CS"/>
</dbReference>
<dbReference type="SUPFAM" id="SSF50978">
    <property type="entry name" value="WD40 repeat-like"/>
    <property type="match status" value="1"/>
</dbReference>
<dbReference type="AlphaFoldDB" id="A0AAV4K095"/>
<dbReference type="PROSITE" id="PS00678">
    <property type="entry name" value="WD_REPEATS_1"/>
    <property type="match status" value="1"/>
</dbReference>
<evidence type="ECO:0000313" key="5">
    <source>
        <dbReference type="EMBL" id="GFS28080.1"/>
    </source>
</evidence>
<evidence type="ECO:0000256" key="3">
    <source>
        <dbReference type="PROSITE-ProRule" id="PRU00221"/>
    </source>
</evidence>
<dbReference type="InterPro" id="IPR001680">
    <property type="entry name" value="WD40_rpt"/>
</dbReference>
<keyword evidence="5" id="KW-0418">Kinase</keyword>
<evidence type="ECO:0000256" key="2">
    <source>
        <dbReference type="ARBA" id="ARBA00022737"/>
    </source>
</evidence>
<evidence type="ECO:0000256" key="4">
    <source>
        <dbReference type="SAM" id="MobiDB-lite"/>
    </source>
</evidence>
<dbReference type="InterPro" id="IPR011047">
    <property type="entry name" value="Quinoprotein_ADH-like_sf"/>
</dbReference>
<comment type="caution">
    <text evidence="5">The sequence shown here is derived from an EMBL/GenBank/DDBJ whole genome shotgun (WGS) entry which is preliminary data.</text>
</comment>